<dbReference type="Proteomes" id="UP000764110">
    <property type="component" value="Unassembled WGS sequence"/>
</dbReference>
<dbReference type="EMBL" id="JACEFI010000012">
    <property type="protein sequence ID" value="KAH0595581.1"/>
    <property type="molecule type" value="Genomic_DNA"/>
</dbReference>
<accession>A0A9P8M8M1</accession>
<protein>
    <submittedName>
        <fullName evidence="1">Uncharacterized protein</fullName>
    </submittedName>
</protein>
<reference evidence="1 2" key="1">
    <citation type="submission" date="2020-07" db="EMBL/GenBank/DDBJ databases">
        <title>Metarhizium humberi genome.</title>
        <authorList>
            <person name="Lysoe E."/>
        </authorList>
    </citation>
    <scope>NUCLEOTIDE SEQUENCE [LARGE SCALE GENOMIC DNA]</scope>
    <source>
        <strain evidence="1 2">ESALQ1638</strain>
    </source>
</reference>
<keyword evidence="2" id="KW-1185">Reference proteome</keyword>
<organism evidence="1 2">
    <name type="scientific">Metarhizium humberi</name>
    <dbReference type="NCBI Taxonomy" id="2596975"/>
    <lineage>
        <taxon>Eukaryota</taxon>
        <taxon>Fungi</taxon>
        <taxon>Dikarya</taxon>
        <taxon>Ascomycota</taxon>
        <taxon>Pezizomycotina</taxon>
        <taxon>Sordariomycetes</taxon>
        <taxon>Hypocreomycetidae</taxon>
        <taxon>Hypocreales</taxon>
        <taxon>Clavicipitaceae</taxon>
        <taxon>Metarhizium</taxon>
    </lineage>
</organism>
<proteinExistence type="predicted"/>
<evidence type="ECO:0000313" key="2">
    <source>
        <dbReference type="Proteomes" id="UP000764110"/>
    </source>
</evidence>
<gene>
    <name evidence="1" type="ORF">MHUMG1_06756</name>
</gene>
<comment type="caution">
    <text evidence="1">The sequence shown here is derived from an EMBL/GenBank/DDBJ whole genome shotgun (WGS) entry which is preliminary data.</text>
</comment>
<name>A0A9P8M8M1_9HYPO</name>
<sequence>MEPLAEAPPTSAIEVQHASLPPELILHIIDCLLPCTPHMILPPKHPSTKTFVSFTTVCRATYTHASRLLRQHCVHIDSSQRLATYLLCIPRLVPTLPPVLSLRNITSLYLAPFGPSLDDQPTAEWVRELFCEVCDSLRRLVVHMPFASLDPLDDHLNVRRTLREGFEQLTKVEEFTCLAEYPALSVPDAHTDVWRLWPDLRRLTLFGVPLDNHWLWWDIATLPDLRHVVLAQPQRVDAADIKDEYFHKLPRDDPRLGRKIRIVLLDAAYKIGTVRTTRWKEVDPEAKMEVETYEVPRPFYGDESDEELVTEWVRRGALDGTLWEWKGDRTDMAPSLGPEAKAACHVTRKIVY</sequence>
<dbReference type="AlphaFoldDB" id="A0A9P8M8M1"/>
<evidence type="ECO:0000313" key="1">
    <source>
        <dbReference type="EMBL" id="KAH0595581.1"/>
    </source>
</evidence>